<keyword evidence="4" id="KW-1185">Reference proteome</keyword>
<dbReference type="PANTHER" id="PTHR12771:SF2">
    <property type="entry name" value="ELMO DOMAIN-CONTAINING PROTEIN 3"/>
    <property type="match status" value="1"/>
</dbReference>
<dbReference type="InterPro" id="IPR050868">
    <property type="entry name" value="ELMO_domain-containing"/>
</dbReference>
<dbReference type="PROSITE" id="PS51335">
    <property type="entry name" value="ELMO"/>
    <property type="match status" value="1"/>
</dbReference>
<evidence type="ECO:0000259" key="2">
    <source>
        <dbReference type="PROSITE" id="PS51335"/>
    </source>
</evidence>
<organism evidence="3 4">
    <name type="scientific">Cairina moschata</name>
    <name type="common">Muscovy duck</name>
    <dbReference type="NCBI Taxonomy" id="8855"/>
    <lineage>
        <taxon>Eukaryota</taxon>
        <taxon>Metazoa</taxon>
        <taxon>Chordata</taxon>
        <taxon>Craniata</taxon>
        <taxon>Vertebrata</taxon>
        <taxon>Euteleostomi</taxon>
        <taxon>Archelosauria</taxon>
        <taxon>Archosauria</taxon>
        <taxon>Dinosauria</taxon>
        <taxon>Saurischia</taxon>
        <taxon>Theropoda</taxon>
        <taxon>Coelurosauria</taxon>
        <taxon>Aves</taxon>
        <taxon>Neognathae</taxon>
        <taxon>Galloanserae</taxon>
        <taxon>Anseriformes</taxon>
        <taxon>Anatidae</taxon>
        <taxon>Anatinae</taxon>
        <taxon>Cairina</taxon>
    </lineage>
</organism>
<proteinExistence type="predicted"/>
<feature type="region of interest" description="Disordered" evidence="1">
    <location>
        <begin position="163"/>
        <end position="196"/>
    </location>
</feature>
<evidence type="ECO:0000313" key="3">
    <source>
        <dbReference type="Ensembl" id="ENSCMMP00000017865.1"/>
    </source>
</evidence>
<reference evidence="3" key="1">
    <citation type="submission" date="2025-08" db="UniProtKB">
        <authorList>
            <consortium name="Ensembl"/>
        </authorList>
    </citation>
    <scope>IDENTIFICATION</scope>
</reference>
<reference evidence="3" key="2">
    <citation type="submission" date="2025-09" db="UniProtKB">
        <authorList>
            <consortium name="Ensembl"/>
        </authorList>
    </citation>
    <scope>IDENTIFICATION</scope>
</reference>
<evidence type="ECO:0000313" key="4">
    <source>
        <dbReference type="Proteomes" id="UP000694556"/>
    </source>
</evidence>
<dbReference type="Ensembl" id="ENSCMMT00000019617.1">
    <property type="protein sequence ID" value="ENSCMMP00000017865.1"/>
    <property type="gene ID" value="ENSCMMG00000011319.1"/>
</dbReference>
<sequence>MGTWGGPLGSWGGAHWGPPWGNPLWGSLGTLGDLFWGLPWGIPLGGSLGTWGGTVGTLETPFRNPLGGSWEPSWEEPFGGVIGNPWEPPLGPQWEPWEAQWGPQGPPWGAPWGLPCGDPFGGSLGTPGGAHWGSVGTPLGAPLGTPEGLLGDLWGPPCPPLTGAAFPPQAMSAPLAPPEEPPLSPPAPGVSGVSGGGLGGSGGLGAAPLSAVSLSRLRSRLRGSPASCRHSGGAPVSCPPPPCFVCSLPLVEAPRELQSPRDPAWLCRGPGGCGVGCGGQAAGCPPPALPTSHLQRLLPSAESSEEAQRAREEWEALEEIQPGLPGKSGPVPLISFNEALQHFQTADLSACRKKIQATARRQGLAALLRFLFGPPRLQQQLQGERDLALAMAQCGLDDGEAVHMRILQTIYKKLTCSRLGCPRYGAHWEELGFQGADPGTDLRGTGMLGLMQMLHFVMDAQTLPLARQIFRLSHHETQNFPFCIMSVNITRIVLQALREECLSRECNRRQQVIAVLNDVYAAAFLQLYRVWKSQHKTIADSGFLLKELELSAKKKPKQLLKSLEAYVSRSPVADGIQRLSPPSGSSSISAGRAGEEINFTGVCDLQVELEGEPRLV</sequence>
<feature type="domain" description="ELMO" evidence="2">
    <location>
        <begin position="402"/>
        <end position="556"/>
    </location>
</feature>
<dbReference type="Pfam" id="PF04727">
    <property type="entry name" value="ELMO_CED12"/>
    <property type="match status" value="1"/>
</dbReference>
<protein>
    <recommendedName>
        <fullName evidence="2">ELMO domain-containing protein</fullName>
    </recommendedName>
</protein>
<dbReference type="Proteomes" id="UP000694556">
    <property type="component" value="Unassembled WGS sequence"/>
</dbReference>
<dbReference type="InterPro" id="IPR006816">
    <property type="entry name" value="ELMO_dom"/>
</dbReference>
<feature type="compositionally biased region" description="Pro residues" evidence="1">
    <location>
        <begin position="175"/>
        <end position="188"/>
    </location>
</feature>
<accession>A0A8C3C951</accession>
<evidence type="ECO:0000256" key="1">
    <source>
        <dbReference type="SAM" id="MobiDB-lite"/>
    </source>
</evidence>
<dbReference type="PANTHER" id="PTHR12771">
    <property type="entry name" value="ENGULFMENT AND CELL MOTILITY"/>
    <property type="match status" value="1"/>
</dbReference>
<dbReference type="AlphaFoldDB" id="A0A8C3C951"/>
<name>A0A8C3C951_CAIMO</name>